<gene>
    <name evidence="1" type="ORF">K529_015430</name>
</gene>
<dbReference type="Proteomes" id="UP000013243">
    <property type="component" value="Plasmid unnamed1"/>
</dbReference>
<dbReference type="GO" id="GO:0005829">
    <property type="term" value="C:cytosol"/>
    <property type="evidence" value="ECO:0007669"/>
    <property type="project" value="TreeGrafter"/>
</dbReference>
<proteinExistence type="predicted"/>
<evidence type="ECO:0000313" key="1">
    <source>
        <dbReference type="EMBL" id="ANP42170.1"/>
    </source>
</evidence>
<dbReference type="PANTHER" id="PTHR41286">
    <property type="entry name" value="HNH NUCLEASE YAJD-RELATED"/>
    <property type="match status" value="1"/>
</dbReference>
<name>A0A1B1A6I5_9RHOB</name>
<dbReference type="AlphaFoldDB" id="A0A1B1A6I5"/>
<dbReference type="PANTHER" id="PTHR41286:SF1">
    <property type="entry name" value="HNH NUCLEASE YAJD-RELATED"/>
    <property type="match status" value="1"/>
</dbReference>
<organism evidence="1 2">
    <name type="scientific">Tritonibacter mobilis F1926</name>
    <dbReference type="NCBI Taxonomy" id="1265309"/>
    <lineage>
        <taxon>Bacteria</taxon>
        <taxon>Pseudomonadati</taxon>
        <taxon>Pseudomonadota</taxon>
        <taxon>Alphaproteobacteria</taxon>
        <taxon>Rhodobacterales</taxon>
        <taxon>Paracoccaceae</taxon>
        <taxon>Tritonibacter</taxon>
    </lineage>
</organism>
<accession>A0A1B1A6I5</accession>
<reference evidence="1 2" key="1">
    <citation type="journal article" date="2016" name="ISME J.">
        <title>Global occurrence and heterogeneity of the Roseobacter-clade species Ruegeria mobilis.</title>
        <authorList>
            <person name="Sonnenschein E."/>
            <person name="Gram L."/>
        </authorList>
    </citation>
    <scope>NUCLEOTIDE SEQUENCE [LARGE SCALE GENOMIC DNA]</scope>
    <source>
        <strain evidence="1 2">F1926</strain>
        <plasmid evidence="1 2">unnamed1</plasmid>
    </source>
</reference>
<keyword evidence="1" id="KW-0614">Plasmid</keyword>
<evidence type="ECO:0000313" key="2">
    <source>
        <dbReference type="Proteomes" id="UP000013243"/>
    </source>
</evidence>
<protein>
    <submittedName>
        <fullName evidence="1">Uncharacterized protein</fullName>
    </submittedName>
</protein>
<dbReference type="KEGG" id="rmb:K529_015430"/>
<geneLocation type="plasmid" evidence="1 2">
    <name>unnamed1</name>
</geneLocation>
<dbReference type="EMBL" id="CP015231">
    <property type="protein sequence ID" value="ANP42170.1"/>
    <property type="molecule type" value="Genomic_DNA"/>
</dbReference>
<sequence>MKNRKIKRLCTRVPGCRAFKCGEDGCLRKSVKVHQIARTGNEHHRFYATKVWKAIRDVCLGRMPICASCYAAGVITPASHVDHIRSFRKNWSLFIDMNNVQPLCHGPGTNSCHSRKTAAENAAGVDYIEEWDFSDVVKKYMEEN</sequence>